<evidence type="ECO:0000313" key="8">
    <source>
        <dbReference type="Proteomes" id="UP000223913"/>
    </source>
</evidence>
<dbReference type="GO" id="GO:0003677">
    <property type="term" value="F:DNA binding"/>
    <property type="evidence" value="ECO:0007669"/>
    <property type="project" value="InterPro"/>
</dbReference>
<keyword evidence="4" id="KW-0804">Transcription</keyword>
<dbReference type="SUPFAM" id="SSF88946">
    <property type="entry name" value="Sigma2 domain of RNA polymerase sigma factors"/>
    <property type="match status" value="1"/>
</dbReference>
<dbReference type="Pfam" id="PF08281">
    <property type="entry name" value="Sigma70_r4_2"/>
    <property type="match status" value="1"/>
</dbReference>
<evidence type="ECO:0000256" key="2">
    <source>
        <dbReference type="ARBA" id="ARBA00023015"/>
    </source>
</evidence>
<keyword evidence="3" id="KW-0731">Sigma factor</keyword>
<dbReference type="PANTHER" id="PTHR43133">
    <property type="entry name" value="RNA POLYMERASE ECF-TYPE SIGMA FACTO"/>
    <property type="match status" value="1"/>
</dbReference>
<dbReference type="InterPro" id="IPR014284">
    <property type="entry name" value="RNA_pol_sigma-70_dom"/>
</dbReference>
<dbReference type="InterPro" id="IPR007627">
    <property type="entry name" value="RNA_pol_sigma70_r2"/>
</dbReference>
<dbReference type="OrthoDB" id="665981at2"/>
<evidence type="ECO:0000313" key="7">
    <source>
        <dbReference type="EMBL" id="PHN07682.1"/>
    </source>
</evidence>
<dbReference type="InterPro" id="IPR036388">
    <property type="entry name" value="WH-like_DNA-bd_sf"/>
</dbReference>
<dbReference type="SUPFAM" id="SSF88659">
    <property type="entry name" value="Sigma3 and sigma4 domains of RNA polymerase sigma factors"/>
    <property type="match status" value="1"/>
</dbReference>
<dbReference type="CDD" id="cd06171">
    <property type="entry name" value="Sigma70_r4"/>
    <property type="match status" value="1"/>
</dbReference>
<dbReference type="NCBIfam" id="TIGR02985">
    <property type="entry name" value="Sig70_bacteroi1"/>
    <property type="match status" value="1"/>
</dbReference>
<accession>A0A2D0NGR1</accession>
<evidence type="ECO:0000259" key="5">
    <source>
        <dbReference type="Pfam" id="PF04542"/>
    </source>
</evidence>
<evidence type="ECO:0000256" key="1">
    <source>
        <dbReference type="ARBA" id="ARBA00010641"/>
    </source>
</evidence>
<dbReference type="AlphaFoldDB" id="A0A2D0NGR1"/>
<feature type="domain" description="RNA polymerase sigma factor 70 region 4 type 2" evidence="6">
    <location>
        <begin position="132"/>
        <end position="181"/>
    </location>
</feature>
<dbReference type="InterPro" id="IPR014327">
    <property type="entry name" value="RNA_pol_sigma70_bacteroid"/>
</dbReference>
<dbReference type="Pfam" id="PF04542">
    <property type="entry name" value="Sigma70_r2"/>
    <property type="match status" value="1"/>
</dbReference>
<dbReference type="InterPro" id="IPR013324">
    <property type="entry name" value="RNA_pol_sigma_r3/r4-like"/>
</dbReference>
<keyword evidence="2" id="KW-0805">Transcription regulation</keyword>
<dbReference type="Proteomes" id="UP000223913">
    <property type="component" value="Unassembled WGS sequence"/>
</dbReference>
<dbReference type="GO" id="GO:0006352">
    <property type="term" value="P:DNA-templated transcription initiation"/>
    <property type="evidence" value="ECO:0007669"/>
    <property type="project" value="InterPro"/>
</dbReference>
<organism evidence="7 8">
    <name type="scientific">Flavilitoribacter nigricans (strain ATCC 23147 / DSM 23189 / NBRC 102662 / NCIMB 1420 / SS-2)</name>
    <name type="common">Lewinella nigricans</name>
    <dbReference type="NCBI Taxonomy" id="1122177"/>
    <lineage>
        <taxon>Bacteria</taxon>
        <taxon>Pseudomonadati</taxon>
        <taxon>Bacteroidota</taxon>
        <taxon>Saprospiria</taxon>
        <taxon>Saprospirales</taxon>
        <taxon>Lewinellaceae</taxon>
        <taxon>Flavilitoribacter</taxon>
    </lineage>
</organism>
<dbReference type="EMBL" id="PDUD01000009">
    <property type="protein sequence ID" value="PHN07682.1"/>
    <property type="molecule type" value="Genomic_DNA"/>
</dbReference>
<dbReference type="InterPro" id="IPR013249">
    <property type="entry name" value="RNA_pol_sigma70_r4_t2"/>
</dbReference>
<dbReference type="PANTHER" id="PTHR43133:SF46">
    <property type="entry name" value="RNA POLYMERASE SIGMA-70 FACTOR ECF SUBFAMILY"/>
    <property type="match status" value="1"/>
</dbReference>
<evidence type="ECO:0000256" key="4">
    <source>
        <dbReference type="ARBA" id="ARBA00023163"/>
    </source>
</evidence>
<evidence type="ECO:0000256" key="3">
    <source>
        <dbReference type="ARBA" id="ARBA00023082"/>
    </source>
</evidence>
<keyword evidence="8" id="KW-1185">Reference proteome</keyword>
<reference evidence="7 8" key="1">
    <citation type="submission" date="2017-10" db="EMBL/GenBank/DDBJ databases">
        <title>The draft genome sequence of Lewinella nigricans NBRC 102662.</title>
        <authorList>
            <person name="Wang K."/>
        </authorList>
    </citation>
    <scope>NUCLEOTIDE SEQUENCE [LARGE SCALE GENOMIC DNA]</scope>
    <source>
        <strain evidence="7 8">NBRC 102662</strain>
    </source>
</reference>
<dbReference type="Gene3D" id="1.10.10.10">
    <property type="entry name" value="Winged helix-like DNA-binding domain superfamily/Winged helix DNA-binding domain"/>
    <property type="match status" value="1"/>
</dbReference>
<dbReference type="RefSeq" id="WP_099149129.1">
    <property type="nucleotide sequence ID" value="NZ_PDUD01000009.1"/>
</dbReference>
<dbReference type="InterPro" id="IPR039425">
    <property type="entry name" value="RNA_pol_sigma-70-like"/>
</dbReference>
<evidence type="ECO:0000259" key="6">
    <source>
        <dbReference type="Pfam" id="PF08281"/>
    </source>
</evidence>
<dbReference type="GO" id="GO:0016987">
    <property type="term" value="F:sigma factor activity"/>
    <property type="evidence" value="ECO:0007669"/>
    <property type="project" value="UniProtKB-KW"/>
</dbReference>
<comment type="caution">
    <text evidence="7">The sequence shown here is derived from an EMBL/GenBank/DDBJ whole genome shotgun (WGS) entry which is preliminary data.</text>
</comment>
<dbReference type="InterPro" id="IPR013325">
    <property type="entry name" value="RNA_pol_sigma_r2"/>
</dbReference>
<proteinExistence type="inferred from homology"/>
<comment type="similarity">
    <text evidence="1">Belongs to the sigma-70 factor family. ECF subfamily.</text>
</comment>
<name>A0A2D0NGR1_FLAN2</name>
<gene>
    <name evidence="7" type="ORF">CRP01_06165</name>
</gene>
<dbReference type="NCBIfam" id="TIGR02937">
    <property type="entry name" value="sigma70-ECF"/>
    <property type="match status" value="1"/>
</dbReference>
<feature type="domain" description="RNA polymerase sigma-70 region 2" evidence="5">
    <location>
        <begin position="39"/>
        <end position="99"/>
    </location>
</feature>
<protein>
    <submittedName>
        <fullName evidence="7">RNA polymerase sigma-70 factor</fullName>
    </submittedName>
</protein>
<dbReference type="Gene3D" id="1.10.1740.10">
    <property type="match status" value="1"/>
</dbReference>
<sequence>MTATAKLTFNRSQSINKESNVCNNNWNDSEVYQKLFYTFYPILCEKATSIVSCRQKAEEIVSDVFIKIWLNRDQLTIKSSLPAYLHMAVRNQSIDYLRRWAKRRTISGELPVDSDSGYSSPEDYLIYQETHQKVVDAIEALPPRGRHIFKLSRNEGLKYQEIADQLDISIKTVETHMRRSLIFLRLRLGKVAAK</sequence>